<evidence type="ECO:0000256" key="1">
    <source>
        <dbReference type="SAM" id="Phobius"/>
    </source>
</evidence>
<sequence length="62" mass="7053">MKKILINTFIGIFIFFMIAATYQNMTLPITDTVQFIVKIAVLFFIASIVLKSLAKTFSLYAK</sequence>
<proteinExistence type="predicted"/>
<dbReference type="RefSeq" id="WP_092986383.1">
    <property type="nucleotide sequence ID" value="NZ_FNFY01000012.1"/>
</dbReference>
<feature type="transmembrane region" description="Helical" evidence="1">
    <location>
        <begin position="35"/>
        <end position="54"/>
    </location>
</feature>
<dbReference type="Proteomes" id="UP000199008">
    <property type="component" value="Unassembled WGS sequence"/>
</dbReference>
<organism evidence="2 3">
    <name type="scientific">Lacicoccus qingdaonensis</name>
    <dbReference type="NCBI Taxonomy" id="576118"/>
    <lineage>
        <taxon>Bacteria</taxon>
        <taxon>Bacillati</taxon>
        <taxon>Bacillota</taxon>
        <taxon>Bacilli</taxon>
        <taxon>Bacillales</taxon>
        <taxon>Salinicoccaceae</taxon>
        <taxon>Lacicoccus</taxon>
    </lineage>
</organism>
<protein>
    <submittedName>
        <fullName evidence="2">Uncharacterized protein</fullName>
    </submittedName>
</protein>
<feature type="transmembrane region" description="Helical" evidence="1">
    <location>
        <begin position="5"/>
        <end position="23"/>
    </location>
</feature>
<gene>
    <name evidence="2" type="ORF">SAMN05216216_11250</name>
</gene>
<keyword evidence="1" id="KW-0472">Membrane</keyword>
<keyword evidence="1" id="KW-0812">Transmembrane</keyword>
<evidence type="ECO:0000313" key="3">
    <source>
        <dbReference type="Proteomes" id="UP000199008"/>
    </source>
</evidence>
<dbReference type="AlphaFoldDB" id="A0A1G9FIF4"/>
<keyword evidence="1" id="KW-1133">Transmembrane helix</keyword>
<reference evidence="3" key="1">
    <citation type="submission" date="2016-10" db="EMBL/GenBank/DDBJ databases">
        <authorList>
            <person name="Varghese N."/>
            <person name="Submissions S."/>
        </authorList>
    </citation>
    <scope>NUCLEOTIDE SEQUENCE [LARGE SCALE GENOMIC DNA]</scope>
    <source>
        <strain evidence="3">CGMCC 1.8895</strain>
    </source>
</reference>
<keyword evidence="3" id="KW-1185">Reference proteome</keyword>
<evidence type="ECO:0000313" key="2">
    <source>
        <dbReference type="EMBL" id="SDK88166.1"/>
    </source>
</evidence>
<name>A0A1G9FIF4_9BACL</name>
<accession>A0A1G9FIF4</accession>
<dbReference type="EMBL" id="FNFY01000012">
    <property type="protein sequence ID" value="SDK88166.1"/>
    <property type="molecule type" value="Genomic_DNA"/>
</dbReference>
<dbReference type="STRING" id="576118.SAMN05216216_11250"/>